<gene>
    <name evidence="5" type="ORF">GLS40_16565</name>
</gene>
<dbReference type="PRINTS" id="PR00033">
    <property type="entry name" value="HTHASNC"/>
</dbReference>
<dbReference type="InterPro" id="IPR000485">
    <property type="entry name" value="AsnC-type_HTH_dom"/>
</dbReference>
<dbReference type="PRINTS" id="PR00035">
    <property type="entry name" value="HTHGNTR"/>
</dbReference>
<dbReference type="CDD" id="cd07377">
    <property type="entry name" value="WHTH_GntR"/>
    <property type="match status" value="1"/>
</dbReference>
<evidence type="ECO:0000256" key="3">
    <source>
        <dbReference type="ARBA" id="ARBA00023163"/>
    </source>
</evidence>
<dbReference type="InterPro" id="IPR000524">
    <property type="entry name" value="Tscrpt_reg_HTH_GntR"/>
</dbReference>
<dbReference type="Pfam" id="PF00392">
    <property type="entry name" value="GntR"/>
    <property type="match status" value="1"/>
</dbReference>
<reference evidence="5 6" key="1">
    <citation type="submission" date="2019-11" db="EMBL/GenBank/DDBJ databases">
        <title>Pseudooceanicola pacifica sp. nov., isolated from deep-sea sediment of the Pacific Ocean.</title>
        <authorList>
            <person name="Lyu L."/>
        </authorList>
    </citation>
    <scope>NUCLEOTIDE SEQUENCE [LARGE SCALE GENOMIC DNA]</scope>
    <source>
        <strain evidence="5 6">216_PA32_1</strain>
    </source>
</reference>
<evidence type="ECO:0000256" key="2">
    <source>
        <dbReference type="ARBA" id="ARBA00023125"/>
    </source>
</evidence>
<dbReference type="Gene3D" id="1.20.120.530">
    <property type="entry name" value="GntR ligand-binding domain-like"/>
    <property type="match status" value="1"/>
</dbReference>
<dbReference type="RefSeq" id="WP_160383775.1">
    <property type="nucleotide sequence ID" value="NZ_WNXQ01000013.1"/>
</dbReference>
<keyword evidence="2" id="KW-0238">DNA-binding</keyword>
<comment type="caution">
    <text evidence="5">The sequence shown here is derived from an EMBL/GenBank/DDBJ whole genome shotgun (WGS) entry which is preliminary data.</text>
</comment>
<dbReference type="PANTHER" id="PTHR43537">
    <property type="entry name" value="TRANSCRIPTIONAL REGULATOR, GNTR FAMILY"/>
    <property type="match status" value="1"/>
</dbReference>
<keyword evidence="1" id="KW-0805">Transcription regulation</keyword>
<name>A0A844WEB3_9RHOB</name>
<sequence>MILDDDSAPQGNGAYLQLLTELREGRLNPGDRLRETELADRLGVSRTPVREAIRQLEADGVVTHVPRQGATIRRLDYAEVMELYEMRAVLEGTAARLAARAASDIEIEELIDMNQQMATLGNSTEAFILNRQFHAALLDAAKNRFLARSIHALQKALMILGPTTLTEPDRATKAVEEHFGILDAIKSRDGAFAEAAMRAHIEAAQRVRVRDLRASSHKTPSYDGDLL</sequence>
<keyword evidence="3" id="KW-0804">Transcription</keyword>
<organism evidence="5 6">
    <name type="scientific">Pseudooceanicola pacificus</name>
    <dbReference type="NCBI Taxonomy" id="2676438"/>
    <lineage>
        <taxon>Bacteria</taxon>
        <taxon>Pseudomonadati</taxon>
        <taxon>Pseudomonadota</taxon>
        <taxon>Alphaproteobacteria</taxon>
        <taxon>Rhodobacterales</taxon>
        <taxon>Paracoccaceae</taxon>
        <taxon>Pseudooceanicola</taxon>
    </lineage>
</organism>
<dbReference type="SMART" id="SM00895">
    <property type="entry name" value="FCD"/>
    <property type="match status" value="1"/>
</dbReference>
<dbReference type="PANTHER" id="PTHR43537:SF49">
    <property type="entry name" value="TRANSCRIPTIONAL REGULATORY PROTEIN"/>
    <property type="match status" value="1"/>
</dbReference>
<dbReference type="PROSITE" id="PS50949">
    <property type="entry name" value="HTH_GNTR"/>
    <property type="match status" value="1"/>
</dbReference>
<dbReference type="SUPFAM" id="SSF46785">
    <property type="entry name" value="Winged helix' DNA-binding domain"/>
    <property type="match status" value="1"/>
</dbReference>
<dbReference type="AlphaFoldDB" id="A0A844WEB3"/>
<proteinExistence type="predicted"/>
<evidence type="ECO:0000313" key="5">
    <source>
        <dbReference type="EMBL" id="MWB79648.1"/>
    </source>
</evidence>
<dbReference type="SUPFAM" id="SSF48008">
    <property type="entry name" value="GntR ligand-binding domain-like"/>
    <property type="match status" value="1"/>
</dbReference>
<dbReference type="Proteomes" id="UP000443843">
    <property type="component" value="Unassembled WGS sequence"/>
</dbReference>
<dbReference type="GO" id="GO:0003700">
    <property type="term" value="F:DNA-binding transcription factor activity"/>
    <property type="evidence" value="ECO:0007669"/>
    <property type="project" value="InterPro"/>
</dbReference>
<dbReference type="EMBL" id="WNXQ01000013">
    <property type="protein sequence ID" value="MWB79648.1"/>
    <property type="molecule type" value="Genomic_DNA"/>
</dbReference>
<dbReference type="InterPro" id="IPR036390">
    <property type="entry name" value="WH_DNA-bd_sf"/>
</dbReference>
<evidence type="ECO:0000313" key="6">
    <source>
        <dbReference type="Proteomes" id="UP000443843"/>
    </source>
</evidence>
<dbReference type="InterPro" id="IPR008920">
    <property type="entry name" value="TF_FadR/GntR_C"/>
</dbReference>
<dbReference type="GO" id="GO:0043565">
    <property type="term" value="F:sequence-specific DNA binding"/>
    <property type="evidence" value="ECO:0007669"/>
    <property type="project" value="InterPro"/>
</dbReference>
<keyword evidence="6" id="KW-1185">Reference proteome</keyword>
<dbReference type="SMART" id="SM00345">
    <property type="entry name" value="HTH_GNTR"/>
    <property type="match status" value="1"/>
</dbReference>
<feature type="domain" description="HTH gntR-type" evidence="4">
    <location>
        <begin position="8"/>
        <end position="75"/>
    </location>
</feature>
<dbReference type="InterPro" id="IPR036388">
    <property type="entry name" value="WH-like_DNA-bd_sf"/>
</dbReference>
<dbReference type="Gene3D" id="1.10.10.10">
    <property type="entry name" value="Winged helix-like DNA-binding domain superfamily/Winged helix DNA-binding domain"/>
    <property type="match status" value="1"/>
</dbReference>
<dbReference type="InterPro" id="IPR011711">
    <property type="entry name" value="GntR_C"/>
</dbReference>
<accession>A0A844WEB3</accession>
<dbReference type="Pfam" id="PF07729">
    <property type="entry name" value="FCD"/>
    <property type="match status" value="1"/>
</dbReference>
<protein>
    <submittedName>
        <fullName evidence="5">FCD domain-containing protein</fullName>
    </submittedName>
</protein>
<evidence type="ECO:0000256" key="1">
    <source>
        <dbReference type="ARBA" id="ARBA00023015"/>
    </source>
</evidence>
<evidence type="ECO:0000259" key="4">
    <source>
        <dbReference type="PROSITE" id="PS50949"/>
    </source>
</evidence>